<organism evidence="1 2">
    <name type="scientific">Armillaria borealis</name>
    <dbReference type="NCBI Taxonomy" id="47425"/>
    <lineage>
        <taxon>Eukaryota</taxon>
        <taxon>Fungi</taxon>
        <taxon>Dikarya</taxon>
        <taxon>Basidiomycota</taxon>
        <taxon>Agaricomycotina</taxon>
        <taxon>Agaricomycetes</taxon>
        <taxon>Agaricomycetidae</taxon>
        <taxon>Agaricales</taxon>
        <taxon>Marasmiineae</taxon>
        <taxon>Physalacriaceae</taxon>
        <taxon>Armillaria</taxon>
    </lineage>
</organism>
<dbReference type="EMBL" id="JAUEPT010000061">
    <property type="protein sequence ID" value="KAK0435601.1"/>
    <property type="molecule type" value="Genomic_DNA"/>
</dbReference>
<dbReference type="Proteomes" id="UP001175226">
    <property type="component" value="Unassembled WGS sequence"/>
</dbReference>
<evidence type="ECO:0000313" key="2">
    <source>
        <dbReference type="Proteomes" id="UP001175226"/>
    </source>
</evidence>
<protein>
    <submittedName>
        <fullName evidence="1">Uncharacterized protein</fullName>
    </submittedName>
</protein>
<proteinExistence type="predicted"/>
<keyword evidence="2" id="KW-1185">Reference proteome</keyword>
<sequence length="225" mass="25245">MLLGEDVKDVYSSHVFTRDGLQQAAKVGTLYGEDEIIVTANSRRGCVRMKNIAEQSLAHGNSNTRRPSKITPEGLLTTYTERLRSSDHQYIILQHSAIEHLSISKSAAFSDIKEWKTANRRVCQILCTREELQLGRTRHDIISRHAQIEFKFNLQIDALLQPILANLSTSYNAATRFVFEQATSSLPSNPVHLHRRATRLATSSSLSIVSAFDRMMGGNLFTLST</sequence>
<name>A0AA39MI14_9AGAR</name>
<accession>A0AA39MI14</accession>
<gene>
    <name evidence="1" type="ORF">EV421DRAFT_1740059</name>
</gene>
<evidence type="ECO:0000313" key="1">
    <source>
        <dbReference type="EMBL" id="KAK0435601.1"/>
    </source>
</evidence>
<dbReference type="AlphaFoldDB" id="A0AA39MI14"/>
<reference evidence="1" key="1">
    <citation type="submission" date="2023-06" db="EMBL/GenBank/DDBJ databases">
        <authorList>
            <consortium name="Lawrence Berkeley National Laboratory"/>
            <person name="Ahrendt S."/>
            <person name="Sahu N."/>
            <person name="Indic B."/>
            <person name="Wong-Bajracharya J."/>
            <person name="Merenyi Z."/>
            <person name="Ke H.-M."/>
            <person name="Monk M."/>
            <person name="Kocsube S."/>
            <person name="Drula E."/>
            <person name="Lipzen A."/>
            <person name="Balint B."/>
            <person name="Henrissat B."/>
            <person name="Andreopoulos B."/>
            <person name="Martin F.M."/>
            <person name="Harder C.B."/>
            <person name="Rigling D."/>
            <person name="Ford K.L."/>
            <person name="Foster G.D."/>
            <person name="Pangilinan J."/>
            <person name="Papanicolaou A."/>
            <person name="Barry K."/>
            <person name="LaButti K."/>
            <person name="Viragh M."/>
            <person name="Koriabine M."/>
            <person name="Yan M."/>
            <person name="Riley R."/>
            <person name="Champramary S."/>
            <person name="Plett K.L."/>
            <person name="Tsai I.J."/>
            <person name="Slot J."/>
            <person name="Sipos G."/>
            <person name="Plett J."/>
            <person name="Nagy L.G."/>
            <person name="Grigoriev I.V."/>
        </authorList>
    </citation>
    <scope>NUCLEOTIDE SEQUENCE</scope>
    <source>
        <strain evidence="1">FPL87.14</strain>
    </source>
</reference>
<comment type="caution">
    <text evidence="1">The sequence shown here is derived from an EMBL/GenBank/DDBJ whole genome shotgun (WGS) entry which is preliminary data.</text>
</comment>